<sequence>MKCVTALKYVSVTATTLEIHQLTTVLLTTHYTFPSGCNTDIEDPTTVAYAEMRQAVIIQIYASFSSNSHFIGVIRLSFTCKAQSRKKRAINPNADVVTDFDVAMNQIAGDEELSVESLEDIVSAAVTQTASVPVQVGTETSTAVSGGPVVVISDTTTTAEDTKDKQTKCSQTKPMLNIHPALRFKASNYNTGMARFPENFAGSDGSSSEGSFPYRKKNPVWPGAAKKK</sequence>
<evidence type="ECO:0000313" key="2">
    <source>
        <dbReference type="EMBL" id="KAF6035699.1"/>
    </source>
</evidence>
<gene>
    <name evidence="2" type="ORF">EB796_005983</name>
</gene>
<reference evidence="2" key="1">
    <citation type="submission" date="2020-06" db="EMBL/GenBank/DDBJ databases">
        <title>Draft genome of Bugula neritina, a colonial animal packing powerful symbionts and potential medicines.</title>
        <authorList>
            <person name="Rayko M."/>
        </authorList>
    </citation>
    <scope>NUCLEOTIDE SEQUENCE [LARGE SCALE GENOMIC DNA]</scope>
    <source>
        <strain evidence="2">Kwan_BN1</strain>
    </source>
</reference>
<feature type="region of interest" description="Disordered" evidence="1">
    <location>
        <begin position="199"/>
        <end position="228"/>
    </location>
</feature>
<evidence type="ECO:0000313" key="3">
    <source>
        <dbReference type="Proteomes" id="UP000593567"/>
    </source>
</evidence>
<evidence type="ECO:0000256" key="1">
    <source>
        <dbReference type="SAM" id="MobiDB-lite"/>
    </source>
</evidence>
<organism evidence="2 3">
    <name type="scientific">Bugula neritina</name>
    <name type="common">Brown bryozoan</name>
    <name type="synonym">Sertularia neritina</name>
    <dbReference type="NCBI Taxonomy" id="10212"/>
    <lineage>
        <taxon>Eukaryota</taxon>
        <taxon>Metazoa</taxon>
        <taxon>Spiralia</taxon>
        <taxon>Lophotrochozoa</taxon>
        <taxon>Bryozoa</taxon>
        <taxon>Gymnolaemata</taxon>
        <taxon>Cheilostomatida</taxon>
        <taxon>Flustrina</taxon>
        <taxon>Buguloidea</taxon>
        <taxon>Bugulidae</taxon>
        <taxon>Bugula</taxon>
    </lineage>
</organism>
<dbReference type="EMBL" id="VXIV02000842">
    <property type="protein sequence ID" value="KAF6035699.1"/>
    <property type="molecule type" value="Genomic_DNA"/>
</dbReference>
<name>A0A7J7KAL7_BUGNE</name>
<accession>A0A7J7KAL7</accession>
<proteinExistence type="predicted"/>
<dbReference type="AlphaFoldDB" id="A0A7J7KAL7"/>
<keyword evidence="3" id="KW-1185">Reference proteome</keyword>
<protein>
    <submittedName>
        <fullName evidence="2">Uncharacterized protein</fullName>
    </submittedName>
</protein>
<comment type="caution">
    <text evidence="2">The sequence shown here is derived from an EMBL/GenBank/DDBJ whole genome shotgun (WGS) entry which is preliminary data.</text>
</comment>
<dbReference type="Proteomes" id="UP000593567">
    <property type="component" value="Unassembled WGS sequence"/>
</dbReference>